<dbReference type="GO" id="GO:0007165">
    <property type="term" value="P:signal transduction"/>
    <property type="evidence" value="ECO:0007669"/>
    <property type="project" value="InterPro"/>
</dbReference>
<dbReference type="Proteomes" id="UP000796880">
    <property type="component" value="Unassembled WGS sequence"/>
</dbReference>
<gene>
    <name evidence="2" type="ORF">FNV43_RR27116</name>
</gene>
<dbReference type="InterPro" id="IPR000157">
    <property type="entry name" value="TIR_dom"/>
</dbReference>
<dbReference type="InterPro" id="IPR044974">
    <property type="entry name" value="Disease_R_plants"/>
</dbReference>
<dbReference type="Gene3D" id="3.40.50.300">
    <property type="entry name" value="P-loop containing nucleotide triphosphate hydrolases"/>
    <property type="match status" value="1"/>
</dbReference>
<dbReference type="GO" id="GO:0006952">
    <property type="term" value="P:defense response"/>
    <property type="evidence" value="ECO:0007669"/>
    <property type="project" value="InterPro"/>
</dbReference>
<dbReference type="Pfam" id="PF00931">
    <property type="entry name" value="NB-ARC"/>
    <property type="match status" value="1"/>
</dbReference>
<dbReference type="InterPro" id="IPR035897">
    <property type="entry name" value="Toll_tir_struct_dom_sf"/>
</dbReference>
<keyword evidence="3" id="KW-1185">Reference proteome</keyword>
<reference evidence="2" key="1">
    <citation type="submission" date="2020-03" db="EMBL/GenBank/DDBJ databases">
        <title>A high-quality chromosome-level genome assembly of a woody plant with both climbing and erect habits, Rhamnella rubrinervis.</title>
        <authorList>
            <person name="Lu Z."/>
            <person name="Yang Y."/>
            <person name="Zhu X."/>
            <person name="Sun Y."/>
        </authorList>
    </citation>
    <scope>NUCLEOTIDE SEQUENCE</scope>
    <source>
        <strain evidence="2">BYM</strain>
        <tissue evidence="2">Leaf</tissue>
    </source>
</reference>
<dbReference type="GO" id="GO:0043531">
    <property type="term" value="F:ADP binding"/>
    <property type="evidence" value="ECO:0007669"/>
    <property type="project" value="InterPro"/>
</dbReference>
<comment type="caution">
    <text evidence="2">The sequence shown here is derived from an EMBL/GenBank/DDBJ whole genome shotgun (WGS) entry which is preliminary data.</text>
</comment>
<evidence type="ECO:0000313" key="3">
    <source>
        <dbReference type="Proteomes" id="UP000796880"/>
    </source>
</evidence>
<dbReference type="InterPro" id="IPR002182">
    <property type="entry name" value="NB-ARC"/>
</dbReference>
<dbReference type="SUPFAM" id="SSF52540">
    <property type="entry name" value="P-loop containing nucleoside triphosphate hydrolases"/>
    <property type="match status" value="1"/>
</dbReference>
<dbReference type="PRINTS" id="PR00364">
    <property type="entry name" value="DISEASERSIST"/>
</dbReference>
<proteinExistence type="predicted"/>
<dbReference type="SMART" id="SM00255">
    <property type="entry name" value="TIR"/>
    <property type="match status" value="1"/>
</dbReference>
<dbReference type="AlphaFoldDB" id="A0A8K0DPD4"/>
<dbReference type="InterPro" id="IPR027417">
    <property type="entry name" value="P-loop_NTPase"/>
</dbReference>
<dbReference type="PROSITE" id="PS50104">
    <property type="entry name" value="TIR"/>
    <property type="match status" value="1"/>
</dbReference>
<evidence type="ECO:0000313" key="2">
    <source>
        <dbReference type="EMBL" id="KAF3432376.1"/>
    </source>
</evidence>
<accession>A0A8K0DPD4</accession>
<dbReference type="OrthoDB" id="1930487at2759"/>
<name>A0A8K0DPD4_9ROSA</name>
<dbReference type="PANTHER" id="PTHR11017:SF559">
    <property type="entry name" value="DISEASE RESISTANCE PROTEIN CHL1"/>
    <property type="match status" value="1"/>
</dbReference>
<evidence type="ECO:0000259" key="1">
    <source>
        <dbReference type="PROSITE" id="PS50104"/>
    </source>
</evidence>
<dbReference type="Gene3D" id="3.40.50.10140">
    <property type="entry name" value="Toll/interleukin-1 receptor homology (TIR) domain"/>
    <property type="match status" value="1"/>
</dbReference>
<organism evidence="2 3">
    <name type="scientific">Rhamnella rubrinervis</name>
    <dbReference type="NCBI Taxonomy" id="2594499"/>
    <lineage>
        <taxon>Eukaryota</taxon>
        <taxon>Viridiplantae</taxon>
        <taxon>Streptophyta</taxon>
        <taxon>Embryophyta</taxon>
        <taxon>Tracheophyta</taxon>
        <taxon>Spermatophyta</taxon>
        <taxon>Magnoliopsida</taxon>
        <taxon>eudicotyledons</taxon>
        <taxon>Gunneridae</taxon>
        <taxon>Pentapetalae</taxon>
        <taxon>rosids</taxon>
        <taxon>fabids</taxon>
        <taxon>Rosales</taxon>
        <taxon>Rhamnaceae</taxon>
        <taxon>rhamnoid group</taxon>
        <taxon>Rhamneae</taxon>
        <taxon>Rhamnella</taxon>
    </lineage>
</organism>
<dbReference type="PANTHER" id="PTHR11017">
    <property type="entry name" value="LEUCINE-RICH REPEAT-CONTAINING PROTEIN"/>
    <property type="match status" value="1"/>
</dbReference>
<dbReference type="SUPFAM" id="SSF52200">
    <property type="entry name" value="Toll/Interleukin receptor TIR domain"/>
    <property type="match status" value="1"/>
</dbReference>
<feature type="domain" description="TIR" evidence="1">
    <location>
        <begin position="340"/>
        <end position="459"/>
    </location>
</feature>
<dbReference type="Pfam" id="PF01582">
    <property type="entry name" value="TIR"/>
    <property type="match status" value="1"/>
</dbReference>
<sequence>MDSRMKKMDSLLDMERLDDVRTIGLWGMGGIGKTTIALEAFKTLSDKFEAAAFVANVREIFENNDIIHLQECLHQNLWGIKDALWNDFMRINLLKNAMRSKRVLVILNDVDSLNQIEDLVGHWRNQRDWLGPGSRVIVTSRNKHLLRKYGEKYIYEVDKLTKDEALQLLCQEAPFNENTIPDEFKSLFDDLVEYADGHPLALNKLVDNSFLEWSDSLAELKEDIFSDYLVPAFKASYDGLDGKDKEIFLEIASSFNGEDRYGVEKKLQGHSKISIQVLIEKSQITMGKALKNQEEDTGKFLCVLYKLVVLILRLMMINNNPLGYLVRVPNMSTETFSTPPKYDVFLSFSEETSKSFTDHLYCALNKKGINTFKEEDEIVNKRSKAIEESRFAIVVLSKAYVTSIWCLEELAEIVERKEKLMMLQSSSSSCKRDWDIVYPVFYLVDTNEIRKQKGFVGEL</sequence>
<protein>
    <recommendedName>
        <fullName evidence="1">TIR domain-containing protein</fullName>
    </recommendedName>
</protein>
<dbReference type="EMBL" id="VOIH02000012">
    <property type="protein sequence ID" value="KAF3432376.1"/>
    <property type="molecule type" value="Genomic_DNA"/>
</dbReference>